<dbReference type="AlphaFoldDB" id="A0AAW6NJ44"/>
<feature type="non-terminal residue" evidence="2">
    <location>
        <position position="1"/>
    </location>
</feature>
<sequence>VVHIAYLGDLSIYHVRLKSGQMLSAQLQNEHRYRKGQPTWGDEVSLCWDADSCVVLTV</sequence>
<protein>
    <submittedName>
        <fullName evidence="2">TOBE domain-containing protein</fullName>
    </submittedName>
</protein>
<gene>
    <name evidence="2" type="ORF">P3S46_01715</name>
</gene>
<dbReference type="GO" id="GO:0022857">
    <property type="term" value="F:transmembrane transporter activity"/>
    <property type="evidence" value="ECO:0007669"/>
    <property type="project" value="InterPro"/>
</dbReference>
<name>A0AAW6NJ44_ENTCL</name>
<evidence type="ECO:0000313" key="2">
    <source>
        <dbReference type="EMBL" id="MDF3635934.1"/>
    </source>
</evidence>
<dbReference type="GO" id="GO:0005524">
    <property type="term" value="F:ATP binding"/>
    <property type="evidence" value="ECO:0007669"/>
    <property type="project" value="InterPro"/>
</dbReference>
<comment type="caution">
    <text evidence="2">The sequence shown here is derived from an EMBL/GenBank/DDBJ whole genome shotgun (WGS) entry which is preliminary data.</text>
</comment>
<dbReference type="RefSeq" id="WP_276200910.1">
    <property type="nucleotide sequence ID" value="NZ_JARJGR010000247.1"/>
</dbReference>
<dbReference type="EMBL" id="JARJGR010000247">
    <property type="protein sequence ID" value="MDF3635934.1"/>
    <property type="molecule type" value="Genomic_DNA"/>
</dbReference>
<reference evidence="2" key="1">
    <citation type="submission" date="2023-03" db="EMBL/GenBank/DDBJ databases">
        <title>A Study on Prevalence and Characterization of Enterobacter cloacae strains in China.</title>
        <authorList>
            <person name="Zheng Z."/>
        </authorList>
    </citation>
    <scope>NUCLEOTIDE SEQUENCE</scope>
    <source>
        <strain evidence="2">EC77</strain>
    </source>
</reference>
<accession>A0AAW6NJ44</accession>
<dbReference type="SUPFAM" id="SSF50331">
    <property type="entry name" value="MOP-like"/>
    <property type="match status" value="1"/>
</dbReference>
<dbReference type="Proteomes" id="UP001215180">
    <property type="component" value="Unassembled WGS sequence"/>
</dbReference>
<dbReference type="InterPro" id="IPR008995">
    <property type="entry name" value="Mo/tungstate-bd_C_term_dom"/>
</dbReference>
<organism evidence="2 3">
    <name type="scientific">Enterobacter cloacae</name>
    <dbReference type="NCBI Taxonomy" id="550"/>
    <lineage>
        <taxon>Bacteria</taxon>
        <taxon>Pseudomonadati</taxon>
        <taxon>Pseudomonadota</taxon>
        <taxon>Gammaproteobacteria</taxon>
        <taxon>Enterobacterales</taxon>
        <taxon>Enterobacteriaceae</taxon>
        <taxon>Enterobacter</taxon>
        <taxon>Enterobacter cloacae complex</taxon>
    </lineage>
</organism>
<dbReference type="GO" id="GO:0043190">
    <property type="term" value="C:ATP-binding cassette (ABC) transporter complex"/>
    <property type="evidence" value="ECO:0007669"/>
    <property type="project" value="InterPro"/>
</dbReference>
<feature type="domain" description="Transport-associated OB type 2" evidence="1">
    <location>
        <begin position="1"/>
        <end position="56"/>
    </location>
</feature>
<dbReference type="Pfam" id="PF08402">
    <property type="entry name" value="TOBE_2"/>
    <property type="match status" value="1"/>
</dbReference>
<dbReference type="InterPro" id="IPR013611">
    <property type="entry name" value="Transp-assoc_OB_typ2"/>
</dbReference>
<evidence type="ECO:0000313" key="3">
    <source>
        <dbReference type="Proteomes" id="UP001215180"/>
    </source>
</evidence>
<evidence type="ECO:0000259" key="1">
    <source>
        <dbReference type="Pfam" id="PF08402"/>
    </source>
</evidence>
<proteinExistence type="predicted"/>